<dbReference type="Pfam" id="PF03466">
    <property type="entry name" value="LysR_substrate"/>
    <property type="match status" value="1"/>
</dbReference>
<evidence type="ECO:0000259" key="5">
    <source>
        <dbReference type="PROSITE" id="PS50931"/>
    </source>
</evidence>
<dbReference type="PANTHER" id="PTHR30118:SF11">
    <property type="entry name" value="HTH-TYPE TRANSCRIPTIONAL REGULATOR YIDZ"/>
    <property type="match status" value="1"/>
</dbReference>
<dbReference type="OrthoDB" id="6268440at2"/>
<gene>
    <name evidence="6" type="ORF">FCL40_11105</name>
</gene>
<keyword evidence="3" id="KW-0238">DNA-binding</keyword>
<evidence type="ECO:0000313" key="7">
    <source>
        <dbReference type="Proteomes" id="UP000305674"/>
    </source>
</evidence>
<keyword evidence="2" id="KW-0805">Transcription regulation</keyword>
<evidence type="ECO:0000313" key="6">
    <source>
        <dbReference type="EMBL" id="TKB48694.1"/>
    </source>
</evidence>
<dbReference type="InterPro" id="IPR000847">
    <property type="entry name" value="LysR_HTH_N"/>
</dbReference>
<accession>A0A4U1BEE0</accession>
<dbReference type="AlphaFoldDB" id="A0A4U1BEE0"/>
<dbReference type="SUPFAM" id="SSF53850">
    <property type="entry name" value="Periplasmic binding protein-like II"/>
    <property type="match status" value="1"/>
</dbReference>
<keyword evidence="7" id="KW-1185">Reference proteome</keyword>
<dbReference type="Gene3D" id="3.40.190.10">
    <property type="entry name" value="Periplasmic binding protein-like II"/>
    <property type="match status" value="2"/>
</dbReference>
<dbReference type="InterPro" id="IPR005119">
    <property type="entry name" value="LysR_subst-bd"/>
</dbReference>
<evidence type="ECO:0000256" key="2">
    <source>
        <dbReference type="ARBA" id="ARBA00023015"/>
    </source>
</evidence>
<dbReference type="InterPro" id="IPR050389">
    <property type="entry name" value="LysR-type_TF"/>
</dbReference>
<dbReference type="SUPFAM" id="SSF46785">
    <property type="entry name" value="Winged helix' DNA-binding domain"/>
    <property type="match status" value="1"/>
</dbReference>
<comment type="caution">
    <text evidence="6">The sequence shown here is derived from an EMBL/GenBank/DDBJ whole genome shotgun (WGS) entry which is preliminary data.</text>
</comment>
<dbReference type="Proteomes" id="UP000305674">
    <property type="component" value="Unassembled WGS sequence"/>
</dbReference>
<reference evidence="6 7" key="1">
    <citation type="submission" date="2019-04" db="EMBL/GenBank/DDBJ databases">
        <authorList>
            <person name="Hwang J.C."/>
        </authorList>
    </citation>
    <scope>NUCLEOTIDE SEQUENCE [LARGE SCALE GENOMIC DNA]</scope>
    <source>
        <strain evidence="6 7">IMCC35001</strain>
    </source>
</reference>
<protein>
    <submittedName>
        <fullName evidence="6">LysR family transcriptional regulator</fullName>
    </submittedName>
</protein>
<keyword evidence="4" id="KW-0804">Transcription</keyword>
<dbReference type="GO" id="GO:0003677">
    <property type="term" value="F:DNA binding"/>
    <property type="evidence" value="ECO:0007669"/>
    <property type="project" value="UniProtKB-KW"/>
</dbReference>
<sequence length="328" mass="37344">MTRSDTVPTTNIDKLKDINLFVIRVFCLVFQHGNSIAVASILDVPPSKISRSLNALRQSFSDPLFIRRQHGFEPTPLSCRLYPILCRLLGESESVAAISHYQEMDQHQNLHIATPPQLAINLIQRVRRASESHDDPHSVHLRMFHDSSLDDLAANRTDAVISFTPAERDGVISKAIASPKKVYLVARENHPVWDNPVLEEIARYPQILYGNSCYPNSQSPMKFYCRRRGLPFKLDSIASDMGSVAHSLLESDALSLLEFASCANFFREFKGIQAIQLCSKQFDELVTYKTPKTVYLWLRHDSERRVTTPYWLQQTLEQHIRHSLGLTG</sequence>
<dbReference type="Pfam" id="PF00126">
    <property type="entry name" value="HTH_1"/>
    <property type="match status" value="1"/>
</dbReference>
<name>A0A4U1BEE0_9GAMM</name>
<organism evidence="6 7">
    <name type="scientific">Ferrimonas sediminicola</name>
    <dbReference type="NCBI Taxonomy" id="2569538"/>
    <lineage>
        <taxon>Bacteria</taxon>
        <taxon>Pseudomonadati</taxon>
        <taxon>Pseudomonadota</taxon>
        <taxon>Gammaproteobacteria</taxon>
        <taxon>Alteromonadales</taxon>
        <taxon>Ferrimonadaceae</taxon>
        <taxon>Ferrimonas</taxon>
    </lineage>
</organism>
<dbReference type="GO" id="GO:0003700">
    <property type="term" value="F:DNA-binding transcription factor activity"/>
    <property type="evidence" value="ECO:0007669"/>
    <property type="project" value="InterPro"/>
</dbReference>
<dbReference type="PROSITE" id="PS50931">
    <property type="entry name" value="HTH_LYSR"/>
    <property type="match status" value="1"/>
</dbReference>
<dbReference type="InterPro" id="IPR036388">
    <property type="entry name" value="WH-like_DNA-bd_sf"/>
</dbReference>
<evidence type="ECO:0000256" key="1">
    <source>
        <dbReference type="ARBA" id="ARBA00009437"/>
    </source>
</evidence>
<evidence type="ECO:0000256" key="4">
    <source>
        <dbReference type="ARBA" id="ARBA00023163"/>
    </source>
</evidence>
<comment type="similarity">
    <text evidence="1">Belongs to the LysR transcriptional regulatory family.</text>
</comment>
<feature type="domain" description="HTH lysR-type" evidence="5">
    <location>
        <begin position="18"/>
        <end position="75"/>
    </location>
</feature>
<dbReference type="EMBL" id="SWCI01000006">
    <property type="protein sequence ID" value="TKB48694.1"/>
    <property type="molecule type" value="Genomic_DNA"/>
</dbReference>
<dbReference type="Gene3D" id="1.10.10.10">
    <property type="entry name" value="Winged helix-like DNA-binding domain superfamily/Winged helix DNA-binding domain"/>
    <property type="match status" value="1"/>
</dbReference>
<evidence type="ECO:0000256" key="3">
    <source>
        <dbReference type="ARBA" id="ARBA00023125"/>
    </source>
</evidence>
<dbReference type="InterPro" id="IPR036390">
    <property type="entry name" value="WH_DNA-bd_sf"/>
</dbReference>
<dbReference type="PANTHER" id="PTHR30118">
    <property type="entry name" value="HTH-TYPE TRANSCRIPTIONAL REGULATOR LEUO-RELATED"/>
    <property type="match status" value="1"/>
</dbReference>
<proteinExistence type="inferred from homology"/>